<dbReference type="OrthoDB" id="268400at2759"/>
<evidence type="ECO:0000256" key="3">
    <source>
        <dbReference type="ARBA" id="ARBA00022989"/>
    </source>
</evidence>
<keyword evidence="4 5" id="KW-0472">Membrane</keyword>
<comment type="subcellular location">
    <subcellularLocation>
        <location evidence="1">Membrane</location>
        <topology evidence="1">Multi-pass membrane protein</topology>
    </subcellularLocation>
</comment>
<evidence type="ECO:0000313" key="7">
    <source>
        <dbReference type="EMBL" id="KEQ79658.1"/>
    </source>
</evidence>
<name>A0A074X2R6_AURPU</name>
<dbReference type="PROSITE" id="PS50850">
    <property type="entry name" value="MFS"/>
    <property type="match status" value="1"/>
</dbReference>
<dbReference type="InterPro" id="IPR020846">
    <property type="entry name" value="MFS_dom"/>
</dbReference>
<keyword evidence="2 5" id="KW-0812">Transmembrane</keyword>
<dbReference type="PANTHER" id="PTHR23502:SF34">
    <property type="entry name" value="PROTEIN HOL1"/>
    <property type="match status" value="1"/>
</dbReference>
<dbReference type="EMBL" id="KL585004">
    <property type="protein sequence ID" value="KEQ79658.1"/>
    <property type="molecule type" value="Genomic_DNA"/>
</dbReference>
<feature type="domain" description="Major facilitator superfamily (MFS) profile" evidence="6">
    <location>
        <begin position="65"/>
        <end position="542"/>
    </location>
</feature>
<evidence type="ECO:0000256" key="4">
    <source>
        <dbReference type="ARBA" id="ARBA00023136"/>
    </source>
</evidence>
<feature type="transmembrane region" description="Helical" evidence="5">
    <location>
        <begin position="149"/>
        <end position="167"/>
    </location>
</feature>
<keyword evidence="3 5" id="KW-1133">Transmembrane helix</keyword>
<dbReference type="GO" id="GO:0005886">
    <property type="term" value="C:plasma membrane"/>
    <property type="evidence" value="ECO:0007669"/>
    <property type="project" value="TreeGrafter"/>
</dbReference>
<dbReference type="InterPro" id="IPR011701">
    <property type="entry name" value="MFS"/>
</dbReference>
<feature type="transmembrane region" description="Helical" evidence="5">
    <location>
        <begin position="207"/>
        <end position="231"/>
    </location>
</feature>
<sequence>MSSRSIDIEFAQISEPNMDRVRTLGSVRLTREGTNERILYPKPSNDPNDPLNWSKAYKIYLMSLTSTALVLSNFMAAGPSIAIVELTIDIFHAYPPSPLIPGSFAPASIARFSSSISKAAYLFSATALLQDISNVFWVPVALKYGRRKVYVLSFLLFGVTTIWASRANSFGNLLAARLVMGWFAGTAECVAPLTVADLFFLHERGTYMAIFAAALAAGAPLESIFGGLFTLSTDWRALYYLGTGLIFAFTILAFFTMPETGYIRIPEVHEPALVRHTSKDIEKSLGALQVERLSPERSVEISNIPKKTFRQNLAFVTPPQTKESFWKIFIRPILLLALPPVIWSTVTVGLVVGIVVILSVSLANDFYTIDHFETWQSGLCWIAVIVGTAIGMPICGKLTDTTADFFTARAGGIREPEHRLPFCILPALFMPGGLLMYGLSLDHHTHWAVPVVGLAIISVGIVGGTTGAMAYIVDAYRPIAGECVVSVMAFKAAFAFLIAFYTNSWLAADGPAVVYGTLAGIVFAWLALALPLYIWGKQLRQKSLDWKFIRLVQWDLDRETGE</sequence>
<feature type="transmembrane region" description="Helical" evidence="5">
    <location>
        <begin position="120"/>
        <end position="142"/>
    </location>
</feature>
<dbReference type="HOGENOM" id="CLU_008455_13_6_1"/>
<feature type="transmembrane region" description="Helical" evidence="5">
    <location>
        <begin position="237"/>
        <end position="255"/>
    </location>
</feature>
<feature type="transmembrane region" description="Helical" evidence="5">
    <location>
        <begin position="179"/>
        <end position="200"/>
    </location>
</feature>
<proteinExistence type="predicted"/>
<dbReference type="GeneID" id="40746547"/>
<gene>
    <name evidence="7" type="ORF">M438DRAFT_339653</name>
</gene>
<dbReference type="Proteomes" id="UP000030706">
    <property type="component" value="Unassembled WGS sequence"/>
</dbReference>
<feature type="transmembrane region" description="Helical" evidence="5">
    <location>
        <begin position="375"/>
        <end position="399"/>
    </location>
</feature>
<organism evidence="7 8">
    <name type="scientific">Aureobasidium pullulans EXF-150</name>
    <dbReference type="NCBI Taxonomy" id="1043002"/>
    <lineage>
        <taxon>Eukaryota</taxon>
        <taxon>Fungi</taxon>
        <taxon>Dikarya</taxon>
        <taxon>Ascomycota</taxon>
        <taxon>Pezizomycotina</taxon>
        <taxon>Dothideomycetes</taxon>
        <taxon>Dothideomycetidae</taxon>
        <taxon>Dothideales</taxon>
        <taxon>Saccotheciaceae</taxon>
        <taxon>Aureobasidium</taxon>
    </lineage>
</organism>
<feature type="transmembrane region" description="Helical" evidence="5">
    <location>
        <begin position="479"/>
        <end position="501"/>
    </location>
</feature>
<feature type="transmembrane region" description="Helical" evidence="5">
    <location>
        <begin position="333"/>
        <end position="363"/>
    </location>
</feature>
<dbReference type="InterPro" id="IPR036259">
    <property type="entry name" value="MFS_trans_sf"/>
</dbReference>
<evidence type="ECO:0000256" key="1">
    <source>
        <dbReference type="ARBA" id="ARBA00004141"/>
    </source>
</evidence>
<dbReference type="Gene3D" id="1.20.1250.20">
    <property type="entry name" value="MFS general substrate transporter like domains"/>
    <property type="match status" value="1"/>
</dbReference>
<dbReference type="AlphaFoldDB" id="A0A074X2R6"/>
<evidence type="ECO:0000313" key="8">
    <source>
        <dbReference type="Proteomes" id="UP000030706"/>
    </source>
</evidence>
<feature type="transmembrane region" description="Helical" evidence="5">
    <location>
        <begin position="420"/>
        <end position="441"/>
    </location>
</feature>
<dbReference type="STRING" id="1043002.A0A074X2R6"/>
<evidence type="ECO:0000256" key="5">
    <source>
        <dbReference type="SAM" id="Phobius"/>
    </source>
</evidence>
<keyword evidence="8" id="KW-1185">Reference proteome</keyword>
<dbReference type="Pfam" id="PF07690">
    <property type="entry name" value="MFS_1"/>
    <property type="match status" value="1"/>
</dbReference>
<feature type="transmembrane region" description="Helical" evidence="5">
    <location>
        <begin position="447"/>
        <end position="472"/>
    </location>
</feature>
<feature type="transmembrane region" description="Helical" evidence="5">
    <location>
        <begin position="59"/>
        <end position="84"/>
    </location>
</feature>
<evidence type="ECO:0000259" key="6">
    <source>
        <dbReference type="PROSITE" id="PS50850"/>
    </source>
</evidence>
<dbReference type="RefSeq" id="XP_029755845.1">
    <property type="nucleotide sequence ID" value="XM_029904241.1"/>
</dbReference>
<protein>
    <submittedName>
        <fullName evidence="7">MFS general substrate transporter</fullName>
    </submittedName>
</protein>
<dbReference type="GO" id="GO:0022857">
    <property type="term" value="F:transmembrane transporter activity"/>
    <property type="evidence" value="ECO:0007669"/>
    <property type="project" value="InterPro"/>
</dbReference>
<reference evidence="7 8" key="1">
    <citation type="journal article" date="2014" name="BMC Genomics">
        <title>Genome sequencing of four Aureobasidium pullulans varieties: biotechnological potential, stress tolerance, and description of new species.</title>
        <authorList>
            <person name="Gostin Ar C."/>
            <person name="Ohm R.A."/>
            <person name="Kogej T."/>
            <person name="Sonjak S."/>
            <person name="Turk M."/>
            <person name="Zajc J."/>
            <person name="Zalar P."/>
            <person name="Grube M."/>
            <person name="Sun H."/>
            <person name="Han J."/>
            <person name="Sharma A."/>
            <person name="Chiniquy J."/>
            <person name="Ngan C.Y."/>
            <person name="Lipzen A."/>
            <person name="Barry K."/>
            <person name="Grigoriev I.V."/>
            <person name="Gunde-Cimerman N."/>
        </authorList>
    </citation>
    <scope>NUCLEOTIDE SEQUENCE [LARGE SCALE GENOMIC DNA]</scope>
    <source>
        <strain evidence="7 8">EXF-150</strain>
    </source>
</reference>
<accession>A0A074X2R6</accession>
<dbReference type="SUPFAM" id="SSF103473">
    <property type="entry name" value="MFS general substrate transporter"/>
    <property type="match status" value="1"/>
</dbReference>
<evidence type="ECO:0000256" key="2">
    <source>
        <dbReference type="ARBA" id="ARBA00022692"/>
    </source>
</evidence>
<dbReference type="PANTHER" id="PTHR23502">
    <property type="entry name" value="MAJOR FACILITATOR SUPERFAMILY"/>
    <property type="match status" value="1"/>
</dbReference>
<feature type="transmembrane region" description="Helical" evidence="5">
    <location>
        <begin position="513"/>
        <end position="535"/>
    </location>
</feature>